<protein>
    <submittedName>
        <fullName evidence="1">Type III secretion system chaperone</fullName>
    </submittedName>
</protein>
<dbReference type="Proteomes" id="UP001595791">
    <property type="component" value="Unassembled WGS sequence"/>
</dbReference>
<reference evidence="2" key="1">
    <citation type="journal article" date="2019" name="Int. J. Syst. Evol. Microbiol.">
        <title>The Global Catalogue of Microorganisms (GCM) 10K type strain sequencing project: providing services to taxonomists for standard genome sequencing and annotation.</title>
        <authorList>
            <consortium name="The Broad Institute Genomics Platform"/>
            <consortium name="The Broad Institute Genome Sequencing Center for Infectious Disease"/>
            <person name="Wu L."/>
            <person name="Ma J."/>
        </authorList>
    </citation>
    <scope>NUCLEOTIDE SEQUENCE [LARGE SCALE GENOMIC DNA]</scope>
    <source>
        <strain evidence="2">LMG 29894</strain>
    </source>
</reference>
<comment type="caution">
    <text evidence="1">The sequence shown here is derived from an EMBL/GenBank/DDBJ whole genome shotgun (WGS) entry which is preliminary data.</text>
</comment>
<dbReference type="EMBL" id="JBHSBU010000001">
    <property type="protein sequence ID" value="MFC4160069.1"/>
    <property type="molecule type" value="Genomic_DNA"/>
</dbReference>
<dbReference type="Pfam" id="PF05932">
    <property type="entry name" value="CesT"/>
    <property type="match status" value="1"/>
</dbReference>
<dbReference type="Gene3D" id="3.30.1460.10">
    <property type="match status" value="1"/>
</dbReference>
<accession>A0ABV8MPU9</accession>
<dbReference type="SUPFAM" id="SSF69635">
    <property type="entry name" value="Type III secretory system chaperone-like"/>
    <property type="match status" value="1"/>
</dbReference>
<gene>
    <name evidence="1" type="ORF">ACFOW7_11990</name>
</gene>
<dbReference type="RefSeq" id="WP_378164501.1">
    <property type="nucleotide sequence ID" value="NZ_JBHSBU010000001.1"/>
</dbReference>
<dbReference type="CDD" id="cd16364">
    <property type="entry name" value="T3SC_I-like"/>
    <property type="match status" value="1"/>
</dbReference>
<sequence length="151" mass="16225">MLADPDRLISEFGTLLGMPGLRLDAQRHCSLLFDRSHRLAIACDSAGGRLVLHCAVGPLPPAVSSDTLIALLRANYLWRGAHGATLSLDPDGRQVTLMLALSLAGLDTAQLNTAVEKLLDSVDAWQRFLADPQRGDPGPALAPLRFFDMKA</sequence>
<evidence type="ECO:0000313" key="1">
    <source>
        <dbReference type="EMBL" id="MFC4160069.1"/>
    </source>
</evidence>
<organism evidence="1 2">
    <name type="scientific">Chitinimonas lacunae</name>
    <dbReference type="NCBI Taxonomy" id="1963018"/>
    <lineage>
        <taxon>Bacteria</taxon>
        <taxon>Pseudomonadati</taxon>
        <taxon>Pseudomonadota</taxon>
        <taxon>Betaproteobacteria</taxon>
        <taxon>Neisseriales</taxon>
        <taxon>Chitinibacteraceae</taxon>
        <taxon>Chitinimonas</taxon>
    </lineage>
</organism>
<evidence type="ECO:0000313" key="2">
    <source>
        <dbReference type="Proteomes" id="UP001595791"/>
    </source>
</evidence>
<keyword evidence="2" id="KW-1185">Reference proteome</keyword>
<proteinExistence type="predicted"/>
<dbReference type="InterPro" id="IPR010261">
    <property type="entry name" value="Tir_chaperone"/>
</dbReference>
<name>A0ABV8MPU9_9NEIS</name>